<dbReference type="InterPro" id="IPR013126">
    <property type="entry name" value="Hsp_70_fam"/>
</dbReference>
<dbReference type="AlphaFoldDB" id="A0AAT9HHW8"/>
<evidence type="ECO:0008006" key="6">
    <source>
        <dbReference type="Google" id="ProtNLM"/>
    </source>
</evidence>
<evidence type="ECO:0000313" key="5">
    <source>
        <dbReference type="EMBL" id="BFO17077.1"/>
    </source>
</evidence>
<dbReference type="Gene3D" id="1.20.1270.10">
    <property type="match status" value="1"/>
</dbReference>
<dbReference type="FunFam" id="1.20.1270.10:FF:000001">
    <property type="entry name" value="Molecular chaperone DnaK"/>
    <property type="match status" value="1"/>
</dbReference>
<evidence type="ECO:0000256" key="2">
    <source>
        <dbReference type="ARBA" id="ARBA00022840"/>
    </source>
</evidence>
<dbReference type="SUPFAM" id="SSF100934">
    <property type="entry name" value="Heat shock protein 70kD (HSP70), C-terminal subdomain"/>
    <property type="match status" value="1"/>
</dbReference>
<feature type="compositionally biased region" description="Acidic residues" evidence="4">
    <location>
        <begin position="101"/>
        <end position="114"/>
    </location>
</feature>
<feature type="region of interest" description="Disordered" evidence="4">
    <location>
        <begin position="1"/>
        <end position="23"/>
    </location>
</feature>
<accession>A0AAT9HHW8</accession>
<dbReference type="InterPro" id="IPR029048">
    <property type="entry name" value="HSP70_C_sf"/>
</dbReference>
<feature type="region of interest" description="Disordered" evidence="4">
    <location>
        <begin position="88"/>
        <end position="127"/>
    </location>
</feature>
<keyword evidence="1" id="KW-0547">Nucleotide-binding</keyword>
<dbReference type="GO" id="GO:0005524">
    <property type="term" value="F:ATP binding"/>
    <property type="evidence" value="ECO:0007669"/>
    <property type="project" value="UniProtKB-KW"/>
</dbReference>
<reference evidence="5" key="2">
    <citation type="submission" date="2024-07" db="EMBL/GenBank/DDBJ databases">
        <title>Streptomyces haneummycinica sp. nov., a new antibiotic-producing actinobacterium isolated from marine sediment.</title>
        <authorList>
            <person name="Uemura M."/>
            <person name="Hamada M."/>
            <person name="Hirano S."/>
            <person name="Kobayashi K."/>
            <person name="Ohshiro T."/>
            <person name="Kobayashi T."/>
            <person name="Terahara T."/>
        </authorList>
    </citation>
    <scope>NUCLEOTIDE SEQUENCE</scope>
    <source>
        <strain evidence="5">KM77-8</strain>
    </source>
</reference>
<evidence type="ECO:0000256" key="4">
    <source>
        <dbReference type="SAM" id="MobiDB-lite"/>
    </source>
</evidence>
<feature type="compositionally biased region" description="Basic and acidic residues" evidence="4">
    <location>
        <begin position="1"/>
        <end position="20"/>
    </location>
</feature>
<gene>
    <name evidence="5" type="ORF">SHKM778_34650</name>
</gene>
<protein>
    <recommendedName>
        <fullName evidence="6">Molecular chaperone DnaK</fullName>
    </recommendedName>
</protein>
<evidence type="ECO:0000256" key="3">
    <source>
        <dbReference type="ARBA" id="ARBA00023186"/>
    </source>
</evidence>
<dbReference type="Pfam" id="PF00012">
    <property type="entry name" value="HSP70"/>
    <property type="match status" value="1"/>
</dbReference>
<keyword evidence="2" id="KW-0067">ATP-binding</keyword>
<evidence type="ECO:0000256" key="1">
    <source>
        <dbReference type="ARBA" id="ARBA00022741"/>
    </source>
</evidence>
<name>A0AAT9HHW8_9ACTN</name>
<reference evidence="5" key="1">
    <citation type="submission" date="2024-06" db="EMBL/GenBank/DDBJ databases">
        <authorList>
            <consortium name="consrtm"/>
            <person name="Uemura M."/>
            <person name="Terahara T."/>
        </authorList>
    </citation>
    <scope>NUCLEOTIDE SEQUENCE</scope>
    <source>
        <strain evidence="5">KM77-8</strain>
    </source>
</reference>
<organism evidence="5">
    <name type="scientific">Streptomyces haneummycinicus</name>
    <dbReference type="NCBI Taxonomy" id="3074435"/>
    <lineage>
        <taxon>Bacteria</taxon>
        <taxon>Bacillati</taxon>
        <taxon>Actinomycetota</taxon>
        <taxon>Actinomycetes</taxon>
        <taxon>Kitasatosporales</taxon>
        <taxon>Streptomycetaceae</taxon>
        <taxon>Streptomyces</taxon>
    </lineage>
</organism>
<dbReference type="EMBL" id="AP035768">
    <property type="protein sequence ID" value="BFO17077.1"/>
    <property type="molecule type" value="Genomic_DNA"/>
</dbReference>
<dbReference type="GO" id="GO:0140662">
    <property type="term" value="F:ATP-dependent protein folding chaperone"/>
    <property type="evidence" value="ECO:0007669"/>
    <property type="project" value="InterPro"/>
</dbReference>
<proteinExistence type="predicted"/>
<keyword evidence="3" id="KW-0143">Chaperone</keyword>
<sequence length="127" mass="13836">MMRDAEQYADEDRKRRETAETRNQAEQLAYQTERFLQENGDKVPGETRAEVEAAVETVKGLLDGDASELRAAVEKLGAVSQRMGQAMYAGASETSAPPTEEPQDDGVVDAEIVDDDKNSTSRQNGAA</sequence>